<gene>
    <name evidence="1" type="ORF">SBAD_LOCUS12370</name>
</gene>
<sequence>MEDFSYYGSCRCVVVVAVVEAWCPPPLLCPVRRESSAEQIIHLGTTRPRTDGSGRSASRSFCPTLRLLARTSPPNRHP</sequence>
<name>A0A183J922_9BILA</name>
<protein>
    <submittedName>
        <fullName evidence="3">Secreted protein</fullName>
    </submittedName>
</protein>
<dbReference type="Proteomes" id="UP000270296">
    <property type="component" value="Unassembled WGS sequence"/>
</dbReference>
<evidence type="ECO:0000313" key="2">
    <source>
        <dbReference type="Proteomes" id="UP000270296"/>
    </source>
</evidence>
<keyword evidence="2" id="KW-1185">Reference proteome</keyword>
<proteinExistence type="predicted"/>
<dbReference type="EMBL" id="UZAM01017573">
    <property type="protein sequence ID" value="VDP47673.1"/>
    <property type="molecule type" value="Genomic_DNA"/>
</dbReference>
<dbReference type="WBParaSite" id="SBAD_0001277601-mRNA-1">
    <property type="protein sequence ID" value="SBAD_0001277601-mRNA-1"/>
    <property type="gene ID" value="SBAD_0001277601"/>
</dbReference>
<evidence type="ECO:0000313" key="1">
    <source>
        <dbReference type="EMBL" id="VDP47673.1"/>
    </source>
</evidence>
<evidence type="ECO:0000313" key="3">
    <source>
        <dbReference type="WBParaSite" id="SBAD_0001277601-mRNA-1"/>
    </source>
</evidence>
<organism evidence="3">
    <name type="scientific">Soboliphyme baturini</name>
    <dbReference type="NCBI Taxonomy" id="241478"/>
    <lineage>
        <taxon>Eukaryota</taxon>
        <taxon>Metazoa</taxon>
        <taxon>Ecdysozoa</taxon>
        <taxon>Nematoda</taxon>
        <taxon>Enoplea</taxon>
        <taxon>Dorylaimia</taxon>
        <taxon>Dioctophymatida</taxon>
        <taxon>Dioctophymatoidea</taxon>
        <taxon>Soboliphymatidae</taxon>
        <taxon>Soboliphyme</taxon>
    </lineage>
</organism>
<dbReference type="AlphaFoldDB" id="A0A183J922"/>
<reference evidence="3" key="1">
    <citation type="submission" date="2016-06" db="UniProtKB">
        <authorList>
            <consortium name="WormBaseParasite"/>
        </authorList>
    </citation>
    <scope>IDENTIFICATION</scope>
</reference>
<accession>A0A183J922</accession>
<reference evidence="1 2" key="2">
    <citation type="submission" date="2018-11" db="EMBL/GenBank/DDBJ databases">
        <authorList>
            <consortium name="Pathogen Informatics"/>
        </authorList>
    </citation>
    <scope>NUCLEOTIDE SEQUENCE [LARGE SCALE GENOMIC DNA]</scope>
</reference>